<sequence>MITFNIFFIIVSVLLAVSILLQQRGGGMSSSFGGNVEVYHTKRGLEKGIFWASIVLSVLFIGGALARLFFY</sequence>
<keyword evidence="6 9" id="KW-1133">Transmembrane helix</keyword>
<evidence type="ECO:0000256" key="4">
    <source>
        <dbReference type="ARBA" id="ARBA00022692"/>
    </source>
</evidence>
<comment type="subcellular location">
    <subcellularLocation>
        <location evidence="9">Cell membrane</location>
        <topology evidence="9">Multi-pass membrane protein</topology>
    </subcellularLocation>
    <subcellularLocation>
        <location evidence="1">Membrane</location>
        <topology evidence="1">Multi-pass membrane protein</topology>
    </subcellularLocation>
</comment>
<name>A0A1F5BVV4_9BACT</name>
<dbReference type="GO" id="GO:0005886">
    <property type="term" value="C:plasma membrane"/>
    <property type="evidence" value="ECO:0007669"/>
    <property type="project" value="UniProtKB-SubCell"/>
</dbReference>
<evidence type="ECO:0000313" key="11">
    <source>
        <dbReference type="Proteomes" id="UP000176650"/>
    </source>
</evidence>
<proteinExistence type="inferred from homology"/>
<dbReference type="Proteomes" id="UP000176650">
    <property type="component" value="Unassembled WGS sequence"/>
</dbReference>
<accession>A0A1F5BVV4</accession>
<evidence type="ECO:0000256" key="8">
    <source>
        <dbReference type="ARBA" id="ARBA00023136"/>
    </source>
</evidence>
<comment type="caution">
    <text evidence="9">Lacks conserved residue(s) required for the propagation of feature annotation.</text>
</comment>
<gene>
    <name evidence="10" type="ORF">A2988_04540</name>
</gene>
<dbReference type="GO" id="GO:0009306">
    <property type="term" value="P:protein secretion"/>
    <property type="evidence" value="ECO:0007669"/>
    <property type="project" value="UniProtKB-UniRule"/>
</dbReference>
<evidence type="ECO:0000256" key="3">
    <source>
        <dbReference type="ARBA" id="ARBA00022448"/>
    </source>
</evidence>
<protein>
    <recommendedName>
        <fullName evidence="9">Protein-export membrane protein SecG</fullName>
    </recommendedName>
</protein>
<dbReference type="NCBIfam" id="TIGR00810">
    <property type="entry name" value="secG"/>
    <property type="match status" value="1"/>
</dbReference>
<keyword evidence="8 9" id="KW-0472">Membrane</keyword>
<dbReference type="GO" id="GO:0015450">
    <property type="term" value="F:protein-transporting ATPase activity"/>
    <property type="evidence" value="ECO:0007669"/>
    <property type="project" value="UniProtKB-UniRule"/>
</dbReference>
<keyword evidence="3 9" id="KW-0813">Transport</keyword>
<dbReference type="Pfam" id="PF03840">
    <property type="entry name" value="SecG"/>
    <property type="match status" value="1"/>
</dbReference>
<evidence type="ECO:0000256" key="7">
    <source>
        <dbReference type="ARBA" id="ARBA00023010"/>
    </source>
</evidence>
<evidence type="ECO:0000313" key="10">
    <source>
        <dbReference type="EMBL" id="OGD34735.1"/>
    </source>
</evidence>
<comment type="similarity">
    <text evidence="2 9">Belongs to the SecG family.</text>
</comment>
<dbReference type="EMBL" id="MEYS01000001">
    <property type="protein sequence ID" value="OGD34735.1"/>
    <property type="molecule type" value="Genomic_DNA"/>
</dbReference>
<evidence type="ECO:0000256" key="2">
    <source>
        <dbReference type="ARBA" id="ARBA00008445"/>
    </source>
</evidence>
<evidence type="ECO:0000256" key="6">
    <source>
        <dbReference type="ARBA" id="ARBA00022989"/>
    </source>
</evidence>
<evidence type="ECO:0000256" key="1">
    <source>
        <dbReference type="ARBA" id="ARBA00004141"/>
    </source>
</evidence>
<comment type="caution">
    <text evidence="10">The sequence shown here is derived from an EMBL/GenBank/DDBJ whole genome shotgun (WGS) entry which is preliminary data.</text>
</comment>
<dbReference type="InterPro" id="IPR004692">
    <property type="entry name" value="SecG"/>
</dbReference>
<dbReference type="AlphaFoldDB" id="A0A1F5BVV4"/>
<comment type="function">
    <text evidence="9">Involved in protein export. Participates in an early event of protein translocation.</text>
</comment>
<keyword evidence="4 9" id="KW-0812">Transmembrane</keyword>
<evidence type="ECO:0000256" key="5">
    <source>
        <dbReference type="ARBA" id="ARBA00022927"/>
    </source>
</evidence>
<keyword evidence="9" id="KW-1003">Cell membrane</keyword>
<reference evidence="10 11" key="1">
    <citation type="journal article" date="2016" name="Nat. Commun.">
        <title>Thousands of microbial genomes shed light on interconnected biogeochemical processes in an aquifer system.</title>
        <authorList>
            <person name="Anantharaman K."/>
            <person name="Brown C.T."/>
            <person name="Hug L.A."/>
            <person name="Sharon I."/>
            <person name="Castelle C.J."/>
            <person name="Probst A.J."/>
            <person name="Thomas B.C."/>
            <person name="Singh A."/>
            <person name="Wilkins M.J."/>
            <person name="Karaoz U."/>
            <person name="Brodie E.L."/>
            <person name="Williams K.H."/>
            <person name="Hubbard S.S."/>
            <person name="Banfield J.F."/>
        </authorList>
    </citation>
    <scope>NUCLEOTIDE SEQUENCE [LARGE SCALE GENOMIC DNA]</scope>
</reference>
<organism evidence="10 11">
    <name type="scientific">Candidatus Azambacteria bacterium RIFCSPLOWO2_01_FULL_46_25</name>
    <dbReference type="NCBI Taxonomy" id="1797298"/>
    <lineage>
        <taxon>Bacteria</taxon>
        <taxon>Candidatus Azamiibacteriota</taxon>
    </lineage>
</organism>
<keyword evidence="5 9" id="KW-0653">Protein transport</keyword>
<keyword evidence="7 9" id="KW-0811">Translocation</keyword>
<evidence type="ECO:0000256" key="9">
    <source>
        <dbReference type="RuleBase" id="RU365087"/>
    </source>
</evidence>
<dbReference type="STRING" id="1797298.A2988_04540"/>
<feature type="transmembrane region" description="Helical" evidence="9">
    <location>
        <begin position="49"/>
        <end position="70"/>
    </location>
</feature>